<comment type="caution">
    <text evidence="3">The sequence shown here is derived from an EMBL/GenBank/DDBJ whole genome shotgun (WGS) entry which is preliminary data.</text>
</comment>
<dbReference type="PATRIC" id="fig|1629550.3.peg.129"/>
<sequence length="341" mass="39235">MVRDKDVLKLRKSSNEDSTSDDSISKENEELFDGVYNNKNSFGKGIMKLRNIKESNDEQSNDSNLVLYGDIHKNIRIKVHRPEFTYEDKLNYKQDSKKYIKAANELANQVLPFLKNEVSSEYSRNRYYGNKFEASNVAKKDYRYFSKKNPPNESPSMAVALRIDESGSMKANNRIEVARATAILIWEFCKKCDIPIGIYGDTADISDREDVSIYSYSDFDNQDKDNCYRMMQISAKSNNRDGVPIKYASEKLLKVDADIKVLFIISDGKPLAKPNYKDELAKEDLRSIISEYSRKGIHLFVFAIGNDRDVIKDIYGENRFLDISNINTLPNRISIILKNLL</sequence>
<dbReference type="Proteomes" id="UP000034407">
    <property type="component" value="Unassembled WGS sequence"/>
</dbReference>
<dbReference type="CDD" id="cd01454">
    <property type="entry name" value="vWA_norD_type"/>
    <property type="match status" value="1"/>
</dbReference>
<proteinExistence type="predicted"/>
<evidence type="ECO:0000313" key="4">
    <source>
        <dbReference type="Proteomes" id="UP000034407"/>
    </source>
</evidence>
<dbReference type="Pfam" id="PF11775">
    <property type="entry name" value="CobT_C"/>
    <property type="match status" value="1"/>
</dbReference>
<accession>A0A0M3DKJ7</accession>
<evidence type="ECO:0000259" key="2">
    <source>
        <dbReference type="PROSITE" id="PS50234"/>
    </source>
</evidence>
<dbReference type="PROSITE" id="PS50234">
    <property type="entry name" value="VWFA"/>
    <property type="match status" value="1"/>
</dbReference>
<organism evidence="3 4">
    <name type="scientific">Paraclostridium benzoelyticum</name>
    <dbReference type="NCBI Taxonomy" id="1629550"/>
    <lineage>
        <taxon>Bacteria</taxon>
        <taxon>Bacillati</taxon>
        <taxon>Bacillota</taxon>
        <taxon>Clostridia</taxon>
        <taxon>Peptostreptococcales</taxon>
        <taxon>Peptostreptococcaceae</taxon>
        <taxon>Paraclostridium</taxon>
    </lineage>
</organism>
<dbReference type="InterPro" id="IPR025861">
    <property type="entry name" value="CobT_VWA_dom"/>
</dbReference>
<feature type="domain" description="VWFA" evidence="2">
    <location>
        <begin position="158"/>
        <end position="340"/>
    </location>
</feature>
<protein>
    <recommendedName>
        <fullName evidence="2">VWFA domain-containing protein</fullName>
    </recommendedName>
</protein>
<dbReference type="PANTHER" id="PTHR41248">
    <property type="entry name" value="NORD PROTEIN"/>
    <property type="match status" value="1"/>
</dbReference>
<evidence type="ECO:0000256" key="1">
    <source>
        <dbReference type="SAM" id="MobiDB-lite"/>
    </source>
</evidence>
<feature type="compositionally biased region" description="Basic and acidic residues" evidence="1">
    <location>
        <begin position="1"/>
        <end position="15"/>
    </location>
</feature>
<name>A0A0M3DKJ7_9FIRM</name>
<dbReference type="PANTHER" id="PTHR41248:SF1">
    <property type="entry name" value="NORD PROTEIN"/>
    <property type="match status" value="1"/>
</dbReference>
<dbReference type="AlphaFoldDB" id="A0A0M3DKJ7"/>
<dbReference type="InterPro" id="IPR051928">
    <property type="entry name" value="NorD/CobT"/>
</dbReference>
<dbReference type="Gene3D" id="3.40.50.410">
    <property type="entry name" value="von Willebrand factor, type A domain"/>
    <property type="match status" value="1"/>
</dbReference>
<dbReference type="SMART" id="SM00327">
    <property type="entry name" value="VWA"/>
    <property type="match status" value="1"/>
</dbReference>
<gene>
    <name evidence="3" type="ORF">VN21_00870</name>
</gene>
<evidence type="ECO:0000313" key="3">
    <source>
        <dbReference type="EMBL" id="KKY02878.1"/>
    </source>
</evidence>
<dbReference type="InterPro" id="IPR036465">
    <property type="entry name" value="vWFA_dom_sf"/>
</dbReference>
<reference evidence="3 4" key="1">
    <citation type="submission" date="2015-04" db="EMBL/GenBank/DDBJ databases">
        <title>Microcin producing Clostridium sp. JC272T.</title>
        <authorList>
            <person name="Jyothsna T."/>
            <person name="Sasikala C."/>
            <person name="Ramana C."/>
        </authorList>
    </citation>
    <scope>NUCLEOTIDE SEQUENCE [LARGE SCALE GENOMIC DNA]</scope>
    <source>
        <strain evidence="3 4">JC272</strain>
    </source>
</reference>
<dbReference type="SUPFAM" id="SSF53300">
    <property type="entry name" value="vWA-like"/>
    <property type="match status" value="1"/>
</dbReference>
<dbReference type="InterPro" id="IPR002035">
    <property type="entry name" value="VWF_A"/>
</dbReference>
<dbReference type="EMBL" id="LBBT01000018">
    <property type="protein sequence ID" value="KKY02878.1"/>
    <property type="molecule type" value="Genomic_DNA"/>
</dbReference>
<keyword evidence="4" id="KW-1185">Reference proteome</keyword>
<feature type="region of interest" description="Disordered" evidence="1">
    <location>
        <begin position="1"/>
        <end position="25"/>
    </location>
</feature>